<keyword evidence="1" id="KW-0547">Nucleotide-binding</keyword>
<protein>
    <submittedName>
        <fullName evidence="9">PAS domain S-box-containing protein</fullName>
    </submittedName>
</protein>
<dbReference type="InterPro" id="IPR000014">
    <property type="entry name" value="PAS"/>
</dbReference>
<dbReference type="InterPro" id="IPR025944">
    <property type="entry name" value="Sigma_54_int_dom_CS"/>
</dbReference>
<dbReference type="GO" id="GO:0043565">
    <property type="term" value="F:sequence-specific DNA binding"/>
    <property type="evidence" value="ECO:0007669"/>
    <property type="project" value="InterPro"/>
</dbReference>
<feature type="domain" description="PAS" evidence="7">
    <location>
        <begin position="384"/>
        <end position="455"/>
    </location>
</feature>
<dbReference type="Pfam" id="PF00158">
    <property type="entry name" value="Sigma54_activat"/>
    <property type="match status" value="1"/>
</dbReference>
<dbReference type="SMART" id="SM00382">
    <property type="entry name" value="AAA"/>
    <property type="match status" value="1"/>
</dbReference>
<dbReference type="Pfam" id="PF08447">
    <property type="entry name" value="PAS_3"/>
    <property type="match status" value="1"/>
</dbReference>
<dbReference type="NCBIfam" id="TIGR00229">
    <property type="entry name" value="sensory_box"/>
    <property type="match status" value="2"/>
</dbReference>
<dbReference type="SUPFAM" id="SSF46689">
    <property type="entry name" value="Homeodomain-like"/>
    <property type="match status" value="1"/>
</dbReference>
<evidence type="ECO:0000256" key="2">
    <source>
        <dbReference type="ARBA" id="ARBA00022840"/>
    </source>
</evidence>
<dbReference type="Proteomes" id="UP000292958">
    <property type="component" value="Unassembled WGS sequence"/>
</dbReference>
<dbReference type="InterPro" id="IPR000700">
    <property type="entry name" value="PAS-assoc_C"/>
</dbReference>
<evidence type="ECO:0000259" key="8">
    <source>
        <dbReference type="PROSITE" id="PS50113"/>
    </source>
</evidence>
<dbReference type="Gene3D" id="1.10.8.60">
    <property type="match status" value="1"/>
</dbReference>
<dbReference type="SMART" id="SM00086">
    <property type="entry name" value="PAC"/>
    <property type="match status" value="2"/>
</dbReference>
<dbReference type="InterPro" id="IPR002078">
    <property type="entry name" value="Sigma_54_int"/>
</dbReference>
<sequence>MLPVPRNQPTEISQRDFACVGSGNHSAIHGKICPGDVRGFRTGDKRHQCGNLINVPIAVERCKGLLRYRPLARGGIQIRVDRTRLHIVDRNATVPHLSGQPLGEHLDRSLRGRVGHEAGRQSTLAHSRADRDDAAAALHVLERRLRRDEYAADVDVNQAVQLFQRGLLERFRNSRAGIVHKDVEAAECRHGFFDRGFDGVGISGVRLNCDRLSASAFNLIDDRRGRIGTFRVCDGHVRSVRSQTLGDCSTNAARAPREAARLQTVIDTVPSFLWTSFPDGSKEYLNKRWYEYTGLTQEQGKGWGWKVVVHPDDLDRLIREWLALLDDPKPGELETRIRRYDGEYRWFLIRVVPEFDTEGNVVRWFGSNTDIEDRKRAEKKLLEDELEFRRITDAIPQSIAVLDPNGVVLYVNQSSLDYTGLTAQDLSSPEARERVIHPDDVERIRDERRAALARGLPFEFEERKLGKDGQYRWFLIRYNPFRDEQGRPVRWYATGTDIDDRKRAEDRTRNENVALREDIVRSSMFEEIVGSSEPLRRVLVQVSKVAPTDSTVLVLGETGTGKELIARAIHNRSKRSNRAFIRVNCAAIPTSLIASELFGHERGSFTGATQRRLGRFESADGGTIFLDEVGDLPPETQVTLLRVLQEREFERVGGTQTVSVDVRVIAATNRDLPTAVAEGTLRQDLFYRLNVFPIRLPALRERIGDISLLVEYLIDRYAQKAGKKIRNIDKKSMELFRTYDWPGNIRELQNVVERAVILSEGETFFVDEAWLTRVPPKLAAKSVPLVADLVEHEREMLEAALRESEGVIGGPTGAAIKLGIPRQTLESKIRKLGINRHHFKAS</sequence>
<dbReference type="Pfam" id="PF02954">
    <property type="entry name" value="HTH_8"/>
    <property type="match status" value="1"/>
</dbReference>
<dbReference type="AlphaFoldDB" id="A0A4Q7YTM2"/>
<organism evidence="9 10">
    <name type="scientific">Edaphobacter modestus</name>
    <dbReference type="NCBI Taxonomy" id="388466"/>
    <lineage>
        <taxon>Bacteria</taxon>
        <taxon>Pseudomonadati</taxon>
        <taxon>Acidobacteriota</taxon>
        <taxon>Terriglobia</taxon>
        <taxon>Terriglobales</taxon>
        <taxon>Acidobacteriaceae</taxon>
        <taxon>Edaphobacter</taxon>
    </lineage>
</organism>
<dbReference type="InterPro" id="IPR025943">
    <property type="entry name" value="Sigma_54_int_dom_ATP-bd_2"/>
</dbReference>
<feature type="domain" description="PAS" evidence="7">
    <location>
        <begin position="258"/>
        <end position="328"/>
    </location>
</feature>
<dbReference type="SUPFAM" id="SSF52540">
    <property type="entry name" value="P-loop containing nucleoside triphosphate hydrolases"/>
    <property type="match status" value="1"/>
</dbReference>
<name>A0A4Q7YTM2_9BACT</name>
<dbReference type="PROSITE" id="PS00688">
    <property type="entry name" value="SIGMA54_INTERACT_3"/>
    <property type="match status" value="1"/>
</dbReference>
<evidence type="ECO:0000313" key="9">
    <source>
        <dbReference type="EMBL" id="RZU40421.1"/>
    </source>
</evidence>
<dbReference type="Pfam" id="PF25601">
    <property type="entry name" value="AAA_lid_14"/>
    <property type="match status" value="1"/>
</dbReference>
<dbReference type="PROSITE" id="PS00675">
    <property type="entry name" value="SIGMA54_INTERACT_1"/>
    <property type="match status" value="1"/>
</dbReference>
<dbReference type="InterPro" id="IPR035965">
    <property type="entry name" value="PAS-like_dom_sf"/>
</dbReference>
<dbReference type="FunFam" id="3.30.450.20:FF:000099">
    <property type="entry name" value="Sensory box sensor histidine kinase"/>
    <property type="match status" value="1"/>
</dbReference>
<dbReference type="InterPro" id="IPR002197">
    <property type="entry name" value="HTH_Fis"/>
</dbReference>
<dbReference type="SMART" id="SM00091">
    <property type="entry name" value="PAS"/>
    <property type="match status" value="2"/>
</dbReference>
<dbReference type="EMBL" id="SHKW01000001">
    <property type="protein sequence ID" value="RZU40421.1"/>
    <property type="molecule type" value="Genomic_DNA"/>
</dbReference>
<dbReference type="InterPro" id="IPR025662">
    <property type="entry name" value="Sigma_54_int_dom_ATP-bd_1"/>
</dbReference>
<keyword evidence="4" id="KW-0238">DNA-binding</keyword>
<dbReference type="GO" id="GO:0005524">
    <property type="term" value="F:ATP binding"/>
    <property type="evidence" value="ECO:0007669"/>
    <property type="project" value="UniProtKB-KW"/>
</dbReference>
<evidence type="ECO:0000256" key="1">
    <source>
        <dbReference type="ARBA" id="ARBA00022741"/>
    </source>
</evidence>
<feature type="domain" description="Sigma-54 factor interaction" evidence="6">
    <location>
        <begin position="528"/>
        <end position="757"/>
    </location>
</feature>
<dbReference type="CDD" id="cd00009">
    <property type="entry name" value="AAA"/>
    <property type="match status" value="1"/>
</dbReference>
<dbReference type="InterPro" id="IPR058031">
    <property type="entry name" value="AAA_lid_NorR"/>
</dbReference>
<dbReference type="GO" id="GO:0006355">
    <property type="term" value="P:regulation of DNA-templated transcription"/>
    <property type="evidence" value="ECO:0007669"/>
    <property type="project" value="InterPro"/>
</dbReference>
<dbReference type="PANTHER" id="PTHR32071:SF123">
    <property type="entry name" value="DNA-BINDING TRANSCRIPTIONAL ACTIVATOR HYFR-RELATED"/>
    <property type="match status" value="1"/>
</dbReference>
<dbReference type="PANTHER" id="PTHR32071">
    <property type="entry name" value="TRANSCRIPTIONAL REGULATORY PROTEIN"/>
    <property type="match status" value="1"/>
</dbReference>
<feature type="domain" description="PAC" evidence="8">
    <location>
        <begin position="331"/>
        <end position="383"/>
    </location>
</feature>
<accession>A0A4Q7YTM2</accession>
<keyword evidence="5" id="KW-0804">Transcription</keyword>
<dbReference type="Pfam" id="PF08448">
    <property type="entry name" value="PAS_4"/>
    <property type="match status" value="1"/>
</dbReference>
<dbReference type="PROSITE" id="PS00676">
    <property type="entry name" value="SIGMA54_INTERACT_2"/>
    <property type="match status" value="1"/>
</dbReference>
<keyword evidence="2" id="KW-0067">ATP-binding</keyword>
<keyword evidence="3" id="KW-0805">Transcription regulation</keyword>
<dbReference type="PROSITE" id="PS50112">
    <property type="entry name" value="PAS"/>
    <property type="match status" value="2"/>
</dbReference>
<evidence type="ECO:0000313" key="10">
    <source>
        <dbReference type="Proteomes" id="UP000292958"/>
    </source>
</evidence>
<dbReference type="InterPro" id="IPR013656">
    <property type="entry name" value="PAS_4"/>
</dbReference>
<evidence type="ECO:0000256" key="5">
    <source>
        <dbReference type="ARBA" id="ARBA00023163"/>
    </source>
</evidence>
<dbReference type="InterPro" id="IPR027417">
    <property type="entry name" value="P-loop_NTPase"/>
</dbReference>
<evidence type="ECO:0000256" key="3">
    <source>
        <dbReference type="ARBA" id="ARBA00023015"/>
    </source>
</evidence>
<dbReference type="SUPFAM" id="SSF55785">
    <property type="entry name" value="PYP-like sensor domain (PAS domain)"/>
    <property type="match status" value="2"/>
</dbReference>
<dbReference type="InterPro" id="IPR003593">
    <property type="entry name" value="AAA+_ATPase"/>
</dbReference>
<feature type="domain" description="PAC" evidence="8">
    <location>
        <begin position="458"/>
        <end position="510"/>
    </location>
</feature>
<dbReference type="InterPro" id="IPR013655">
    <property type="entry name" value="PAS_fold_3"/>
</dbReference>
<dbReference type="PROSITE" id="PS50045">
    <property type="entry name" value="SIGMA54_INTERACT_4"/>
    <property type="match status" value="1"/>
</dbReference>
<comment type="caution">
    <text evidence="9">The sequence shown here is derived from an EMBL/GenBank/DDBJ whole genome shotgun (WGS) entry which is preliminary data.</text>
</comment>
<keyword evidence="10" id="KW-1185">Reference proteome</keyword>
<dbReference type="PROSITE" id="PS50113">
    <property type="entry name" value="PAC"/>
    <property type="match status" value="2"/>
</dbReference>
<dbReference type="Gene3D" id="1.10.10.60">
    <property type="entry name" value="Homeodomain-like"/>
    <property type="match status" value="1"/>
</dbReference>
<dbReference type="InterPro" id="IPR009057">
    <property type="entry name" value="Homeodomain-like_sf"/>
</dbReference>
<reference evidence="9 10" key="1">
    <citation type="submission" date="2019-02" db="EMBL/GenBank/DDBJ databases">
        <title>Genomic Encyclopedia of Archaeal and Bacterial Type Strains, Phase II (KMG-II): from individual species to whole genera.</title>
        <authorList>
            <person name="Goeker M."/>
        </authorList>
    </citation>
    <scope>NUCLEOTIDE SEQUENCE [LARGE SCALE GENOMIC DNA]</scope>
    <source>
        <strain evidence="9 10">DSM 18101</strain>
    </source>
</reference>
<evidence type="ECO:0000259" key="7">
    <source>
        <dbReference type="PROSITE" id="PS50112"/>
    </source>
</evidence>
<proteinExistence type="predicted"/>
<dbReference type="CDD" id="cd00130">
    <property type="entry name" value="PAS"/>
    <property type="match status" value="2"/>
</dbReference>
<dbReference type="FunFam" id="3.40.50.300:FF:000006">
    <property type="entry name" value="DNA-binding transcriptional regulator NtrC"/>
    <property type="match status" value="1"/>
</dbReference>
<evidence type="ECO:0000259" key="6">
    <source>
        <dbReference type="PROSITE" id="PS50045"/>
    </source>
</evidence>
<dbReference type="Gene3D" id="3.30.450.20">
    <property type="entry name" value="PAS domain"/>
    <property type="match status" value="2"/>
</dbReference>
<dbReference type="InterPro" id="IPR001610">
    <property type="entry name" value="PAC"/>
</dbReference>
<evidence type="ECO:0000256" key="4">
    <source>
        <dbReference type="ARBA" id="ARBA00023125"/>
    </source>
</evidence>
<dbReference type="Gene3D" id="3.40.50.300">
    <property type="entry name" value="P-loop containing nucleotide triphosphate hydrolases"/>
    <property type="match status" value="1"/>
</dbReference>
<gene>
    <name evidence="9" type="ORF">BDD14_1880</name>
</gene>